<comment type="subcellular location">
    <subcellularLocation>
        <location evidence="1">Cell membrane</location>
        <topology evidence="1">Multi-pass membrane protein</topology>
    </subcellularLocation>
</comment>
<feature type="transmembrane region" description="Helical" evidence="6">
    <location>
        <begin position="89"/>
        <end position="109"/>
    </location>
</feature>
<dbReference type="InterPro" id="IPR020846">
    <property type="entry name" value="MFS_dom"/>
</dbReference>
<feature type="transmembrane region" description="Helical" evidence="6">
    <location>
        <begin position="377"/>
        <end position="397"/>
    </location>
</feature>
<keyword evidence="5 6" id="KW-0472">Membrane</keyword>
<evidence type="ECO:0000256" key="3">
    <source>
        <dbReference type="ARBA" id="ARBA00022692"/>
    </source>
</evidence>
<gene>
    <name evidence="8" type="ORF">J2S35_001636</name>
</gene>
<feature type="transmembrane region" description="Helical" evidence="6">
    <location>
        <begin position="179"/>
        <end position="200"/>
    </location>
</feature>
<dbReference type="InterPro" id="IPR050189">
    <property type="entry name" value="MFS_Efflux_Transporters"/>
</dbReference>
<evidence type="ECO:0000313" key="8">
    <source>
        <dbReference type="EMBL" id="MDR6892696.1"/>
    </source>
</evidence>
<feature type="transmembrane region" description="Helical" evidence="6">
    <location>
        <begin position="221"/>
        <end position="243"/>
    </location>
</feature>
<dbReference type="Pfam" id="PF07690">
    <property type="entry name" value="MFS_1"/>
    <property type="match status" value="1"/>
</dbReference>
<keyword evidence="9" id="KW-1185">Reference proteome</keyword>
<feature type="transmembrane region" description="Helical" evidence="6">
    <location>
        <begin position="307"/>
        <end position="329"/>
    </location>
</feature>
<sequence>MTRTAQAPGPAASPASLSRRTQIAIAALAVGGFGIGATEFTIMGLLDPMVRDLGITIPEGGHVISAYALGVVIGAPTLAALGSRLPRKTLALGLLTWFTLANASSFWAADYSWLLVTRFLSGLPHGAYFGVAAVIAGSLVPVTRRGWAMSMVLMGLSVANVIGVPLITWLGQTAGWRTMFLAVAVIGMAALLAVTLTVPHEPAPEGASMRGELRGLKHPQLWLALGIGTVGFGGFFAVYSYISPTLLTVTGIPEATLPFAVGVYGVGMVVGNWFAGILADKSVMGTIFGACIGIMALEAGFALLSPWAVPAFILIFLIGASGSFLVAPLQKRLVDVAPDAPSLAASLNHSALNMANSLGAFLGGAVIAAGFGLQAPAWVGVGLAFLGLLLALVSHALDRRSIARSH</sequence>
<feature type="transmembrane region" description="Helical" evidence="6">
    <location>
        <begin position="64"/>
        <end position="82"/>
    </location>
</feature>
<dbReference type="GO" id="GO:0005886">
    <property type="term" value="C:plasma membrane"/>
    <property type="evidence" value="ECO:0007669"/>
    <property type="project" value="UniProtKB-SubCell"/>
</dbReference>
<evidence type="ECO:0000256" key="5">
    <source>
        <dbReference type="ARBA" id="ARBA00023136"/>
    </source>
</evidence>
<keyword evidence="4 6" id="KW-1133">Transmembrane helix</keyword>
<feature type="transmembrane region" description="Helical" evidence="6">
    <location>
        <begin position="115"/>
        <end position="140"/>
    </location>
</feature>
<dbReference type="EMBL" id="JAVDUI010000001">
    <property type="protein sequence ID" value="MDR6892696.1"/>
    <property type="molecule type" value="Genomic_DNA"/>
</dbReference>
<evidence type="ECO:0000256" key="1">
    <source>
        <dbReference type="ARBA" id="ARBA00004651"/>
    </source>
</evidence>
<feature type="transmembrane region" description="Helical" evidence="6">
    <location>
        <begin position="282"/>
        <end position="301"/>
    </location>
</feature>
<protein>
    <submittedName>
        <fullName evidence="8">DHA1 family inner membrane transport protein</fullName>
    </submittedName>
</protein>
<evidence type="ECO:0000259" key="7">
    <source>
        <dbReference type="PROSITE" id="PS50850"/>
    </source>
</evidence>
<name>A0AAE3YJ67_9MICC</name>
<evidence type="ECO:0000256" key="2">
    <source>
        <dbReference type="ARBA" id="ARBA00022475"/>
    </source>
</evidence>
<feature type="transmembrane region" description="Helical" evidence="6">
    <location>
        <begin position="23"/>
        <end position="44"/>
    </location>
</feature>
<comment type="caution">
    <text evidence="8">The sequence shown here is derived from an EMBL/GenBank/DDBJ whole genome shotgun (WGS) entry which is preliminary data.</text>
</comment>
<dbReference type="RefSeq" id="WP_309852124.1">
    <property type="nucleotide sequence ID" value="NZ_BAAAIU010000043.1"/>
</dbReference>
<dbReference type="GO" id="GO:0022857">
    <property type="term" value="F:transmembrane transporter activity"/>
    <property type="evidence" value="ECO:0007669"/>
    <property type="project" value="InterPro"/>
</dbReference>
<evidence type="ECO:0000256" key="4">
    <source>
        <dbReference type="ARBA" id="ARBA00022989"/>
    </source>
</evidence>
<feature type="transmembrane region" description="Helical" evidence="6">
    <location>
        <begin position="147"/>
        <end position="167"/>
    </location>
</feature>
<dbReference type="Gene3D" id="1.20.1250.20">
    <property type="entry name" value="MFS general substrate transporter like domains"/>
    <property type="match status" value="1"/>
</dbReference>
<dbReference type="SUPFAM" id="SSF103473">
    <property type="entry name" value="MFS general substrate transporter"/>
    <property type="match status" value="1"/>
</dbReference>
<dbReference type="InterPro" id="IPR036259">
    <property type="entry name" value="MFS_trans_sf"/>
</dbReference>
<proteinExistence type="predicted"/>
<evidence type="ECO:0000256" key="6">
    <source>
        <dbReference type="SAM" id="Phobius"/>
    </source>
</evidence>
<feature type="domain" description="Major facilitator superfamily (MFS) profile" evidence="7">
    <location>
        <begin position="24"/>
        <end position="399"/>
    </location>
</feature>
<reference evidence="8" key="1">
    <citation type="submission" date="2023-07" db="EMBL/GenBank/DDBJ databases">
        <title>Sequencing the genomes of 1000 actinobacteria strains.</title>
        <authorList>
            <person name="Klenk H.-P."/>
        </authorList>
    </citation>
    <scope>NUCLEOTIDE SEQUENCE</scope>
    <source>
        <strain evidence="8">DSM 13988</strain>
    </source>
</reference>
<dbReference type="PROSITE" id="PS50850">
    <property type="entry name" value="MFS"/>
    <property type="match status" value="1"/>
</dbReference>
<dbReference type="InterPro" id="IPR011701">
    <property type="entry name" value="MFS"/>
</dbReference>
<dbReference type="AlphaFoldDB" id="A0AAE3YJ67"/>
<dbReference type="CDD" id="cd17324">
    <property type="entry name" value="MFS_NepI_like"/>
    <property type="match status" value="1"/>
</dbReference>
<accession>A0AAE3YJ67</accession>
<feature type="transmembrane region" description="Helical" evidence="6">
    <location>
        <begin position="350"/>
        <end position="371"/>
    </location>
</feature>
<feature type="transmembrane region" description="Helical" evidence="6">
    <location>
        <begin position="255"/>
        <end position="275"/>
    </location>
</feature>
<keyword evidence="2" id="KW-1003">Cell membrane</keyword>
<evidence type="ECO:0000313" key="9">
    <source>
        <dbReference type="Proteomes" id="UP001247307"/>
    </source>
</evidence>
<organism evidence="8 9">
    <name type="scientific">Falsarthrobacter nasiphocae</name>
    <dbReference type="NCBI Taxonomy" id="189863"/>
    <lineage>
        <taxon>Bacteria</taxon>
        <taxon>Bacillati</taxon>
        <taxon>Actinomycetota</taxon>
        <taxon>Actinomycetes</taxon>
        <taxon>Micrococcales</taxon>
        <taxon>Micrococcaceae</taxon>
        <taxon>Falsarthrobacter</taxon>
    </lineage>
</organism>
<keyword evidence="3 6" id="KW-0812">Transmembrane</keyword>
<dbReference type="PANTHER" id="PTHR43124:SF3">
    <property type="entry name" value="CHLORAMPHENICOL EFFLUX PUMP RV0191"/>
    <property type="match status" value="1"/>
</dbReference>
<dbReference type="Proteomes" id="UP001247307">
    <property type="component" value="Unassembled WGS sequence"/>
</dbReference>
<dbReference type="PANTHER" id="PTHR43124">
    <property type="entry name" value="PURINE EFFLUX PUMP PBUE"/>
    <property type="match status" value="1"/>
</dbReference>